<keyword evidence="1" id="KW-0732">Signal</keyword>
<organism evidence="3 4">
    <name type="scientific">Desulfocucumis palustris</name>
    <dbReference type="NCBI Taxonomy" id="1898651"/>
    <lineage>
        <taxon>Bacteria</taxon>
        <taxon>Bacillati</taxon>
        <taxon>Bacillota</taxon>
        <taxon>Clostridia</taxon>
        <taxon>Eubacteriales</taxon>
        <taxon>Desulfocucumaceae</taxon>
        <taxon>Desulfocucumis</taxon>
    </lineage>
</organism>
<evidence type="ECO:0000313" key="3">
    <source>
        <dbReference type="EMBL" id="GBF32639.1"/>
    </source>
</evidence>
<keyword evidence="4" id="KW-1185">Reference proteome</keyword>
<evidence type="ECO:0000256" key="1">
    <source>
        <dbReference type="ARBA" id="ARBA00022729"/>
    </source>
</evidence>
<dbReference type="AlphaFoldDB" id="A0A2L2X8U3"/>
<accession>A0A2L2X8U3</accession>
<dbReference type="EMBL" id="BFAV01000045">
    <property type="protein sequence ID" value="GBF32639.1"/>
    <property type="molecule type" value="Genomic_DNA"/>
</dbReference>
<comment type="caution">
    <text evidence="3">The sequence shown here is derived from an EMBL/GenBank/DDBJ whole genome shotgun (WGS) entry which is preliminary data.</text>
</comment>
<feature type="domain" description="SbsA Ig-like" evidence="2">
    <location>
        <begin position="512"/>
        <end position="611"/>
    </location>
</feature>
<dbReference type="OrthoDB" id="98455at2"/>
<gene>
    <name evidence="3" type="ORF">DCCM_0835</name>
</gene>
<dbReference type="RefSeq" id="WP_104371141.1">
    <property type="nucleotide sequence ID" value="NZ_BFAV01000045.1"/>
</dbReference>
<evidence type="ECO:0000313" key="4">
    <source>
        <dbReference type="Proteomes" id="UP000239549"/>
    </source>
</evidence>
<name>A0A2L2X8U3_9FIRM</name>
<reference evidence="4" key="1">
    <citation type="submission" date="2018-02" db="EMBL/GenBank/DDBJ databases">
        <title>Genome sequence of Desulfocucumis palustris strain NAW-5.</title>
        <authorList>
            <person name="Watanabe M."/>
            <person name="Kojima H."/>
            <person name="Fukui M."/>
        </authorList>
    </citation>
    <scope>NUCLEOTIDE SEQUENCE [LARGE SCALE GENOMIC DNA]</scope>
    <source>
        <strain evidence="4">NAW-5</strain>
    </source>
</reference>
<dbReference type="Proteomes" id="UP000239549">
    <property type="component" value="Unassembled WGS sequence"/>
</dbReference>
<dbReference type="Gene3D" id="2.60.40.10">
    <property type="entry name" value="Immunoglobulins"/>
    <property type="match status" value="1"/>
</dbReference>
<protein>
    <recommendedName>
        <fullName evidence="2">SbsA Ig-like domain-containing protein</fullName>
    </recommendedName>
</protein>
<evidence type="ECO:0000259" key="2">
    <source>
        <dbReference type="Pfam" id="PF13205"/>
    </source>
</evidence>
<sequence>MILLSGNIFKRIQYAFIISALLLLLLRPETVSGSIPTLSLSPIIAPPGTPVTITGTGFPANKSGEAWFDTNMDGIQNASEPYVSAGTDGNGVLTATGELTVPGAPPGYYPVRVRLSVESGHLETYNLFNISRPNIAIGLSSGPPGTAIIISGSDFAPNESGWAWFDTNKNYTKDVDEPAMWVTPDENGEFKATLTIPNVAPDSYPVLVDLPNDGNNDSWTTFNVVSQFIVTPAGGIPGTVISVAGLGLGLGTAWFDSDNDDLVDANEPSVTVNEVNGRITASLVIPNVPQGTYPVKLSINNTVQCTVNFTVKGPSLYLNTSKGLPGQSLVVNGRLFPPNTTGRIWFDSNRNSVKDADELDKKVSTGNSGDFTTSIYIPGVQAGVYALRAEIPEGAASKPAVSVTVMPAATLTLSLNSAPAGTIVVVNGKDFNARTAGIVWFDTNGNGKKDNSETSVKAVTEERGSFRAVLTVPLTAKPGAYCIYADIPAWGKPEAWTDFFVNGVNPAYPGELDVSSVTPFDGAVYVHRLPTIKLMFNTIAVKGPDFGSIGLSDEDGNSVKVNVTMSGKTVSIRPVGLLKGGKTYVLLVPALSALDTKGSGMAEDFIITFKTRL</sequence>
<dbReference type="InterPro" id="IPR032812">
    <property type="entry name" value="SbsA_Ig"/>
</dbReference>
<dbReference type="InterPro" id="IPR013783">
    <property type="entry name" value="Ig-like_fold"/>
</dbReference>
<dbReference type="Pfam" id="PF13205">
    <property type="entry name" value="Big_5"/>
    <property type="match status" value="1"/>
</dbReference>
<proteinExistence type="predicted"/>